<feature type="domain" description="Glycosyl transferase family 1" evidence="1">
    <location>
        <begin position="187"/>
        <end position="323"/>
    </location>
</feature>
<dbReference type="CAZy" id="GT4">
    <property type="family name" value="Glycosyltransferase Family 4"/>
</dbReference>
<dbReference type="PANTHER" id="PTHR12526:SF595">
    <property type="entry name" value="BLL5217 PROTEIN"/>
    <property type="match status" value="1"/>
</dbReference>
<accession>Q89RL1</accession>
<dbReference type="InterPro" id="IPR001296">
    <property type="entry name" value="Glyco_trans_1"/>
</dbReference>
<dbReference type="eggNOG" id="COG0438">
    <property type="taxonomic scope" value="Bacteria"/>
</dbReference>
<organism evidence="3 4">
    <name type="scientific">Bradyrhizobium diazoefficiens (strain JCM 10833 / BCRC 13528 / IAM 13628 / NBRC 14792 / USDA 110)</name>
    <dbReference type="NCBI Taxonomy" id="224911"/>
    <lineage>
        <taxon>Bacteria</taxon>
        <taxon>Pseudomonadati</taxon>
        <taxon>Pseudomonadota</taxon>
        <taxon>Alphaproteobacteria</taxon>
        <taxon>Hyphomicrobiales</taxon>
        <taxon>Nitrobacteraceae</taxon>
        <taxon>Bradyrhizobium</taxon>
    </lineage>
</organism>
<sequence length="374" mass="41938">MPYRLGVSNVHDRRGEGEMRIAQVAPLTEAVPPKLYGGTERVVHWLTEELVALGHDVTLFASGDSQTSAKLDALWPRALRLDGSVRDPNALHMVLLERVRQKCDDEEFDFLHFHLDYYPWSLFHRQPTPFLTTLHGRLDLPEHQPVFNIFSKMPVISISNAQRRPVPQANWVTTIHHGLPENLLTPKPARQEYLAVLGRIAPEKGVDRAIKIATHCGIPLKIAAKVDRADQDYYDELIRPMIANNPLVEFIGEISDHEKSEFLSGALGLLLPIDWPEPFGLVMIEAMACGTPVVAFNRGSVPEIIDEGLTGFVVEDIISAAGVVKRLPQLDRAAIRKQFEKRFTARRMALDYLAAYRSLTEAQAPKIKLVSSAE</sequence>
<dbReference type="CDD" id="cd03802">
    <property type="entry name" value="GT4_AviGT4-like"/>
    <property type="match status" value="1"/>
</dbReference>
<dbReference type="InterPro" id="IPR028098">
    <property type="entry name" value="Glyco_trans_4-like_N"/>
</dbReference>
<dbReference type="HOGENOM" id="CLU_042257_1_0_5"/>
<reference evidence="4" key="1">
    <citation type="journal article" date="2002" name="DNA Res.">
        <title>Complete genomic sequence of nitrogen-fixing symbiotic bacterium Bradyrhizobium japonicum USDA110.</title>
        <authorList>
            <person name="Kaneko T."/>
            <person name="Nakamura Y."/>
            <person name="Sato S."/>
            <person name="Minamisawa K."/>
            <person name="Uchiumi T."/>
            <person name="Sasamoto S."/>
            <person name="Watanabe A."/>
            <person name="Idesawa K."/>
            <person name="Iriguchi M."/>
            <person name="Kawashima K."/>
            <person name="Kohara M."/>
            <person name="Matsumoto M."/>
            <person name="Shimpo S."/>
            <person name="Tsuruoka H."/>
            <person name="Wada T."/>
            <person name="Yamada M."/>
            <person name="Tabata S."/>
        </authorList>
    </citation>
    <scope>NUCLEOTIDE SEQUENCE [LARGE SCALE GENOMIC DNA]</scope>
    <source>
        <strain evidence="4">JCM 10833 / BCRC 13528 / IAM 13628 / NBRC 14792 / USDA 110</strain>
    </source>
</reference>
<dbReference type="Pfam" id="PF13439">
    <property type="entry name" value="Glyco_transf_4"/>
    <property type="match status" value="1"/>
</dbReference>
<dbReference type="InParanoid" id="Q89RL1"/>
<dbReference type="PATRIC" id="fig|224911.5.peg.2733"/>
<dbReference type="STRING" id="224911.AAV28_10785"/>
<feature type="domain" description="Glycosyltransferase subfamily 4-like N-terminal" evidence="2">
    <location>
        <begin position="36"/>
        <end position="144"/>
    </location>
</feature>
<dbReference type="PANTHER" id="PTHR12526">
    <property type="entry name" value="GLYCOSYLTRANSFERASE"/>
    <property type="match status" value="1"/>
</dbReference>
<dbReference type="SUPFAM" id="SSF53756">
    <property type="entry name" value="UDP-Glycosyltransferase/glycogen phosphorylase"/>
    <property type="match status" value="1"/>
</dbReference>
<dbReference type="PhylomeDB" id="Q89RL1"/>
<dbReference type="Proteomes" id="UP000002526">
    <property type="component" value="Chromosome"/>
</dbReference>
<proteinExistence type="predicted"/>
<dbReference type="Pfam" id="PF00534">
    <property type="entry name" value="Glycos_transf_1"/>
    <property type="match status" value="1"/>
</dbReference>
<dbReference type="GO" id="GO:0016757">
    <property type="term" value="F:glycosyltransferase activity"/>
    <property type="evidence" value="ECO:0007669"/>
    <property type="project" value="InterPro"/>
</dbReference>
<dbReference type="EMBL" id="BA000040">
    <property type="protein sequence ID" value="BAC48017.1"/>
    <property type="molecule type" value="Genomic_DNA"/>
</dbReference>
<dbReference type="AlphaFoldDB" id="Q89RL1"/>
<evidence type="ECO:0000259" key="2">
    <source>
        <dbReference type="Pfam" id="PF13439"/>
    </source>
</evidence>
<name>Q89RL1_BRADU</name>
<dbReference type="Gene3D" id="3.40.50.2000">
    <property type="entry name" value="Glycogen Phosphorylase B"/>
    <property type="match status" value="2"/>
</dbReference>
<evidence type="ECO:0000313" key="4">
    <source>
        <dbReference type="Proteomes" id="UP000002526"/>
    </source>
</evidence>
<dbReference type="OrthoDB" id="9801573at2"/>
<evidence type="ECO:0000259" key="1">
    <source>
        <dbReference type="Pfam" id="PF00534"/>
    </source>
</evidence>
<protein>
    <submittedName>
        <fullName evidence="3">Bll2752 protein</fullName>
    </submittedName>
</protein>
<gene>
    <name evidence="3" type="ordered locus">bll2752</name>
</gene>
<keyword evidence="4" id="KW-1185">Reference proteome</keyword>
<dbReference type="KEGG" id="bja:bll2752"/>
<evidence type="ECO:0000313" key="3">
    <source>
        <dbReference type="EMBL" id="BAC48017.1"/>
    </source>
</evidence>
<dbReference type="EnsemblBacteria" id="BAC48017">
    <property type="protein sequence ID" value="BAC48017"/>
    <property type="gene ID" value="BAC48017"/>
</dbReference>